<name>A0A4Y7SR13_COPMI</name>
<proteinExistence type="predicted"/>
<sequence>MIVPCGAYYKGPLQMGGKEDTISTLQIRDMYDSMDPEDYSIFILQIALSGLKIDHLPNPHARGYDSLRKERAHACLFLLSSVGPASRANPEIEAPAIDLITSQSEGICRWAHRHVVTSKEL</sequence>
<protein>
    <submittedName>
        <fullName evidence="1">Uncharacterized protein</fullName>
    </submittedName>
</protein>
<organism evidence="1 2">
    <name type="scientific">Coprinellus micaceus</name>
    <name type="common">Glistening ink-cap mushroom</name>
    <name type="synonym">Coprinus micaceus</name>
    <dbReference type="NCBI Taxonomy" id="71717"/>
    <lineage>
        <taxon>Eukaryota</taxon>
        <taxon>Fungi</taxon>
        <taxon>Dikarya</taxon>
        <taxon>Basidiomycota</taxon>
        <taxon>Agaricomycotina</taxon>
        <taxon>Agaricomycetes</taxon>
        <taxon>Agaricomycetidae</taxon>
        <taxon>Agaricales</taxon>
        <taxon>Agaricineae</taxon>
        <taxon>Psathyrellaceae</taxon>
        <taxon>Coprinellus</taxon>
    </lineage>
</organism>
<dbReference type="Proteomes" id="UP000298030">
    <property type="component" value="Unassembled WGS sequence"/>
</dbReference>
<evidence type="ECO:0000313" key="2">
    <source>
        <dbReference type="Proteomes" id="UP000298030"/>
    </source>
</evidence>
<dbReference type="OrthoDB" id="3118887at2759"/>
<comment type="caution">
    <text evidence="1">The sequence shown here is derived from an EMBL/GenBank/DDBJ whole genome shotgun (WGS) entry which is preliminary data.</text>
</comment>
<reference evidence="1 2" key="1">
    <citation type="journal article" date="2019" name="Nat. Ecol. Evol.">
        <title>Megaphylogeny resolves global patterns of mushroom evolution.</title>
        <authorList>
            <person name="Varga T."/>
            <person name="Krizsan K."/>
            <person name="Foldi C."/>
            <person name="Dima B."/>
            <person name="Sanchez-Garcia M."/>
            <person name="Sanchez-Ramirez S."/>
            <person name="Szollosi G.J."/>
            <person name="Szarkandi J.G."/>
            <person name="Papp V."/>
            <person name="Albert L."/>
            <person name="Andreopoulos W."/>
            <person name="Angelini C."/>
            <person name="Antonin V."/>
            <person name="Barry K.W."/>
            <person name="Bougher N.L."/>
            <person name="Buchanan P."/>
            <person name="Buyck B."/>
            <person name="Bense V."/>
            <person name="Catcheside P."/>
            <person name="Chovatia M."/>
            <person name="Cooper J."/>
            <person name="Damon W."/>
            <person name="Desjardin D."/>
            <person name="Finy P."/>
            <person name="Geml J."/>
            <person name="Haridas S."/>
            <person name="Hughes K."/>
            <person name="Justo A."/>
            <person name="Karasinski D."/>
            <person name="Kautmanova I."/>
            <person name="Kiss B."/>
            <person name="Kocsube S."/>
            <person name="Kotiranta H."/>
            <person name="LaButti K.M."/>
            <person name="Lechner B.E."/>
            <person name="Liimatainen K."/>
            <person name="Lipzen A."/>
            <person name="Lukacs Z."/>
            <person name="Mihaltcheva S."/>
            <person name="Morgado L.N."/>
            <person name="Niskanen T."/>
            <person name="Noordeloos M.E."/>
            <person name="Ohm R.A."/>
            <person name="Ortiz-Santana B."/>
            <person name="Ovrebo C."/>
            <person name="Racz N."/>
            <person name="Riley R."/>
            <person name="Savchenko A."/>
            <person name="Shiryaev A."/>
            <person name="Soop K."/>
            <person name="Spirin V."/>
            <person name="Szebenyi C."/>
            <person name="Tomsovsky M."/>
            <person name="Tulloss R.E."/>
            <person name="Uehling J."/>
            <person name="Grigoriev I.V."/>
            <person name="Vagvolgyi C."/>
            <person name="Papp T."/>
            <person name="Martin F.M."/>
            <person name="Miettinen O."/>
            <person name="Hibbett D.S."/>
            <person name="Nagy L.G."/>
        </authorList>
    </citation>
    <scope>NUCLEOTIDE SEQUENCE [LARGE SCALE GENOMIC DNA]</scope>
    <source>
        <strain evidence="1 2">FP101781</strain>
    </source>
</reference>
<gene>
    <name evidence="1" type="ORF">FA13DRAFT_1739342</name>
</gene>
<evidence type="ECO:0000313" key="1">
    <source>
        <dbReference type="EMBL" id="TEB24300.1"/>
    </source>
</evidence>
<keyword evidence="2" id="KW-1185">Reference proteome</keyword>
<dbReference type="EMBL" id="QPFP01000068">
    <property type="protein sequence ID" value="TEB24300.1"/>
    <property type="molecule type" value="Genomic_DNA"/>
</dbReference>
<accession>A0A4Y7SR13</accession>
<dbReference type="AlphaFoldDB" id="A0A4Y7SR13"/>